<dbReference type="Pfam" id="PF01171">
    <property type="entry name" value="ATP_bind_3"/>
    <property type="match status" value="1"/>
</dbReference>
<comment type="similarity">
    <text evidence="8">Belongs to the tRNA(Ile)-lysidine synthase family.</text>
</comment>
<comment type="domain">
    <text evidence="8">The N-terminal region contains the highly conserved SGGXDS motif, predicted to be a P-loop motif involved in ATP binding.</text>
</comment>
<organism evidence="10 11">
    <name type="scientific">Prevotella denticola</name>
    <dbReference type="NCBI Taxonomy" id="28129"/>
    <lineage>
        <taxon>Bacteria</taxon>
        <taxon>Pseudomonadati</taxon>
        <taxon>Bacteroidota</taxon>
        <taxon>Bacteroidia</taxon>
        <taxon>Bacteroidales</taxon>
        <taxon>Prevotellaceae</taxon>
        <taxon>Prevotella</taxon>
    </lineage>
</organism>
<dbReference type="InterPro" id="IPR012094">
    <property type="entry name" value="tRNA_Ile_lys_synt"/>
</dbReference>
<dbReference type="InterPro" id="IPR011063">
    <property type="entry name" value="TilS/TtcA_N"/>
</dbReference>
<dbReference type="InterPro" id="IPR014729">
    <property type="entry name" value="Rossmann-like_a/b/a_fold"/>
</dbReference>
<proteinExistence type="inferred from homology"/>
<feature type="binding site" evidence="8">
    <location>
        <begin position="26"/>
        <end position="31"/>
    </location>
    <ligand>
        <name>ATP</name>
        <dbReference type="ChEBI" id="CHEBI:30616"/>
    </ligand>
</feature>
<dbReference type="GO" id="GO:0006400">
    <property type="term" value="P:tRNA modification"/>
    <property type="evidence" value="ECO:0007669"/>
    <property type="project" value="UniProtKB-UniRule"/>
</dbReference>
<dbReference type="RefSeq" id="WP_025067550.1">
    <property type="nucleotide sequence ID" value="NZ_CAUVPN010000014.1"/>
</dbReference>
<comment type="catalytic activity">
    <reaction evidence="7 8">
        <text>cytidine(34) in tRNA(Ile2) + L-lysine + ATP = lysidine(34) in tRNA(Ile2) + AMP + diphosphate + H(+)</text>
        <dbReference type="Rhea" id="RHEA:43744"/>
        <dbReference type="Rhea" id="RHEA-COMP:10625"/>
        <dbReference type="Rhea" id="RHEA-COMP:10670"/>
        <dbReference type="ChEBI" id="CHEBI:15378"/>
        <dbReference type="ChEBI" id="CHEBI:30616"/>
        <dbReference type="ChEBI" id="CHEBI:32551"/>
        <dbReference type="ChEBI" id="CHEBI:33019"/>
        <dbReference type="ChEBI" id="CHEBI:82748"/>
        <dbReference type="ChEBI" id="CHEBI:83665"/>
        <dbReference type="ChEBI" id="CHEBI:456215"/>
        <dbReference type="EC" id="6.3.4.19"/>
    </reaction>
</comment>
<evidence type="ECO:0000256" key="2">
    <source>
        <dbReference type="ARBA" id="ARBA00022490"/>
    </source>
</evidence>
<name>A0A379EDA5_9BACT</name>
<keyword evidence="6 8" id="KW-0067">ATP-binding</keyword>
<dbReference type="InterPro" id="IPR012796">
    <property type="entry name" value="Lysidine-tRNA-synth_C"/>
</dbReference>
<keyword evidence="3 8" id="KW-0436">Ligase</keyword>
<gene>
    <name evidence="8 10" type="primary">tilS</name>
    <name evidence="10" type="ORF">NCTC13067_02265</name>
</gene>
<dbReference type="InterPro" id="IPR012795">
    <property type="entry name" value="tRNA_Ile_lys_synt_N"/>
</dbReference>
<keyword evidence="4 8" id="KW-0819">tRNA processing</keyword>
<dbReference type="Gene3D" id="3.40.50.620">
    <property type="entry name" value="HUPs"/>
    <property type="match status" value="1"/>
</dbReference>
<evidence type="ECO:0000256" key="3">
    <source>
        <dbReference type="ARBA" id="ARBA00022598"/>
    </source>
</evidence>
<evidence type="ECO:0000256" key="7">
    <source>
        <dbReference type="ARBA" id="ARBA00048539"/>
    </source>
</evidence>
<dbReference type="SUPFAM" id="SSF52402">
    <property type="entry name" value="Adenine nucleotide alpha hydrolases-like"/>
    <property type="match status" value="1"/>
</dbReference>
<dbReference type="NCBIfam" id="TIGR02433">
    <property type="entry name" value="lysidine_TilS_C"/>
    <property type="match status" value="1"/>
</dbReference>
<dbReference type="GO" id="GO:0005737">
    <property type="term" value="C:cytoplasm"/>
    <property type="evidence" value="ECO:0007669"/>
    <property type="project" value="UniProtKB-SubCell"/>
</dbReference>
<protein>
    <recommendedName>
        <fullName evidence="8">tRNA(Ile)-lysidine synthase</fullName>
        <ecNumber evidence="8">6.3.4.19</ecNumber>
    </recommendedName>
    <alternativeName>
        <fullName evidence="8">tRNA(Ile)-2-lysyl-cytidine synthase</fullName>
    </alternativeName>
    <alternativeName>
        <fullName evidence="8">tRNA(Ile)-lysidine synthetase</fullName>
    </alternativeName>
</protein>
<evidence type="ECO:0000256" key="8">
    <source>
        <dbReference type="HAMAP-Rule" id="MF_01161"/>
    </source>
</evidence>
<dbReference type="SUPFAM" id="SSF56037">
    <property type="entry name" value="PheT/TilS domain"/>
    <property type="match status" value="1"/>
</dbReference>
<evidence type="ECO:0000259" key="9">
    <source>
        <dbReference type="SMART" id="SM00977"/>
    </source>
</evidence>
<comment type="function">
    <text evidence="8">Ligates lysine onto the cytidine present at position 34 of the AUA codon-specific tRNA(Ile) that contains the anticodon CAU, in an ATP-dependent manner. Cytidine is converted to lysidine, thus changing the amino acid specificity of the tRNA from methionine to isoleucine.</text>
</comment>
<keyword evidence="5 8" id="KW-0547">Nucleotide-binding</keyword>
<evidence type="ECO:0000256" key="5">
    <source>
        <dbReference type="ARBA" id="ARBA00022741"/>
    </source>
</evidence>
<evidence type="ECO:0000256" key="4">
    <source>
        <dbReference type="ARBA" id="ARBA00022694"/>
    </source>
</evidence>
<dbReference type="GO" id="GO:0032267">
    <property type="term" value="F:tRNA(Ile)-lysidine synthase activity"/>
    <property type="evidence" value="ECO:0007669"/>
    <property type="project" value="UniProtKB-EC"/>
</dbReference>
<dbReference type="NCBIfam" id="TIGR02432">
    <property type="entry name" value="lysidine_TilS_N"/>
    <property type="match status" value="1"/>
</dbReference>
<evidence type="ECO:0000313" key="11">
    <source>
        <dbReference type="Proteomes" id="UP000255469"/>
    </source>
</evidence>
<dbReference type="PANTHER" id="PTHR43033:SF1">
    <property type="entry name" value="TRNA(ILE)-LYSIDINE SYNTHASE-RELATED"/>
    <property type="match status" value="1"/>
</dbReference>
<dbReference type="SMART" id="SM00977">
    <property type="entry name" value="TilS_C"/>
    <property type="match status" value="1"/>
</dbReference>
<dbReference type="PANTHER" id="PTHR43033">
    <property type="entry name" value="TRNA(ILE)-LYSIDINE SYNTHASE-RELATED"/>
    <property type="match status" value="1"/>
</dbReference>
<dbReference type="HAMAP" id="MF_01161">
    <property type="entry name" value="tRNA_Ile_lys_synt"/>
    <property type="match status" value="1"/>
</dbReference>
<comment type="subcellular location">
    <subcellularLocation>
        <location evidence="1 8">Cytoplasm</location>
    </subcellularLocation>
</comment>
<dbReference type="Proteomes" id="UP000255469">
    <property type="component" value="Unassembled WGS sequence"/>
</dbReference>
<accession>A0A379EDA5</accession>
<sequence length="456" mass="51286">MLNKVRRFIAFEHLLQADRLYLVALSGGADSVCLLLCLKELGYRIEAVHCNFHLRGEESQRDEQYCQELCVRENIPLHKAHFDTKTYAAQHKVSIEMAARSLRYRYFFQLKETLAADAVCTGHHKEDSVETILINLVRGTGLNGLMGIRPRKGGVVRPLLCVTRQEIEQYLRSRSVSFVTDSTNLVDDVVRNKIRLNILPQLAEINPSVNDAVLTAANHLSEVDAIVRDSLNMALDKAVRPIGSTSPGNSFYPLEHTFKIDLKVVRHFPSPAYLLFHILKPLGFTPSQIAEVTAHLEGQPGQVWASSTHELTHDRDSLLVMPVVAEKPRELIIPETGRYVYDDGLSIRLTKENRSPASSPSFSRNPAIIDLDASSIRFPLTLRRTAEGDRFMPLGMSGTQLVSDFLTNLKRNRFEKRSQLVLLDASGVILWLLGLRISECFKVSSHTTSCLHIELL</sequence>
<dbReference type="EMBL" id="UGTM01000002">
    <property type="protein sequence ID" value="SUB94396.1"/>
    <property type="molecule type" value="Genomic_DNA"/>
</dbReference>
<keyword evidence="2 8" id="KW-0963">Cytoplasm</keyword>
<dbReference type="CDD" id="cd01992">
    <property type="entry name" value="TilS_N"/>
    <property type="match status" value="1"/>
</dbReference>
<dbReference type="GO" id="GO:0005524">
    <property type="term" value="F:ATP binding"/>
    <property type="evidence" value="ECO:0007669"/>
    <property type="project" value="UniProtKB-UniRule"/>
</dbReference>
<dbReference type="AlphaFoldDB" id="A0A379EDA5"/>
<evidence type="ECO:0000256" key="6">
    <source>
        <dbReference type="ARBA" id="ARBA00022840"/>
    </source>
</evidence>
<reference evidence="10 11" key="1">
    <citation type="submission" date="2018-06" db="EMBL/GenBank/DDBJ databases">
        <authorList>
            <consortium name="Pathogen Informatics"/>
            <person name="Doyle S."/>
        </authorList>
    </citation>
    <scope>NUCLEOTIDE SEQUENCE [LARGE SCALE GENOMIC DNA]</scope>
    <source>
        <strain evidence="10 11">NCTC13067</strain>
    </source>
</reference>
<evidence type="ECO:0000313" key="10">
    <source>
        <dbReference type="EMBL" id="SUB94396.1"/>
    </source>
</evidence>
<evidence type="ECO:0000256" key="1">
    <source>
        <dbReference type="ARBA" id="ARBA00004496"/>
    </source>
</evidence>
<dbReference type="EC" id="6.3.4.19" evidence="8"/>
<feature type="domain" description="Lysidine-tRNA(Ile) synthetase C-terminal" evidence="9">
    <location>
        <begin position="380"/>
        <end position="453"/>
    </location>
</feature>